<dbReference type="InterPro" id="IPR027417">
    <property type="entry name" value="P-loop_NTPase"/>
</dbReference>
<dbReference type="EMBL" id="JAHRIO010081241">
    <property type="protein sequence ID" value="MEQ2185275.1"/>
    <property type="molecule type" value="Genomic_DNA"/>
</dbReference>
<dbReference type="PANTHER" id="PTHR23305:SF11">
    <property type="entry name" value="OBG-LIKE ATPASE 1"/>
    <property type="match status" value="1"/>
</dbReference>
<keyword evidence="2" id="KW-1185">Reference proteome</keyword>
<dbReference type="PANTHER" id="PTHR23305">
    <property type="entry name" value="OBG GTPASE FAMILY"/>
    <property type="match status" value="1"/>
</dbReference>
<accession>A0ABV0PP43</accession>
<organism evidence="1 2">
    <name type="scientific">Goodea atripinnis</name>
    <dbReference type="NCBI Taxonomy" id="208336"/>
    <lineage>
        <taxon>Eukaryota</taxon>
        <taxon>Metazoa</taxon>
        <taxon>Chordata</taxon>
        <taxon>Craniata</taxon>
        <taxon>Vertebrata</taxon>
        <taxon>Euteleostomi</taxon>
        <taxon>Actinopterygii</taxon>
        <taxon>Neopterygii</taxon>
        <taxon>Teleostei</taxon>
        <taxon>Neoteleostei</taxon>
        <taxon>Acanthomorphata</taxon>
        <taxon>Ovalentaria</taxon>
        <taxon>Atherinomorphae</taxon>
        <taxon>Cyprinodontiformes</taxon>
        <taxon>Goodeidae</taxon>
        <taxon>Goodea</taxon>
    </lineage>
</organism>
<name>A0ABV0PP43_9TELE</name>
<gene>
    <name evidence="1" type="ORF">GOODEAATRI_016490</name>
</gene>
<evidence type="ECO:0000313" key="2">
    <source>
        <dbReference type="Proteomes" id="UP001476798"/>
    </source>
</evidence>
<protein>
    <submittedName>
        <fullName evidence="1">Uncharacterized protein</fullName>
    </submittedName>
</protein>
<dbReference type="Proteomes" id="UP001476798">
    <property type="component" value="Unassembled WGS sequence"/>
</dbReference>
<feature type="non-terminal residue" evidence="1">
    <location>
        <position position="1"/>
    </location>
</feature>
<sequence>SFEDEDIIHVEGTVDPVRDMEIIHEELRLKDVEMIIPIIDKLEKTAVRGDLTTHYTNEGGYFTCCRHPSQWLVCFRQPTLTPQPPCTQPPSVLFQPAALPNAPQTGAIQARQVAAYCHNC</sequence>
<proteinExistence type="predicted"/>
<reference evidence="1 2" key="1">
    <citation type="submission" date="2021-06" db="EMBL/GenBank/DDBJ databases">
        <authorList>
            <person name="Palmer J.M."/>
        </authorList>
    </citation>
    <scope>NUCLEOTIDE SEQUENCE [LARGE SCALE GENOMIC DNA]</scope>
    <source>
        <strain evidence="1 2">GA_2019</strain>
        <tissue evidence="1">Muscle</tissue>
    </source>
</reference>
<comment type="caution">
    <text evidence="1">The sequence shown here is derived from an EMBL/GenBank/DDBJ whole genome shotgun (WGS) entry which is preliminary data.</text>
</comment>
<evidence type="ECO:0000313" key="1">
    <source>
        <dbReference type="EMBL" id="MEQ2185275.1"/>
    </source>
</evidence>
<dbReference type="Gene3D" id="1.10.150.300">
    <property type="entry name" value="TGS-like domain"/>
    <property type="match status" value="1"/>
</dbReference>
<dbReference type="SUPFAM" id="SSF52540">
    <property type="entry name" value="P-loop containing nucleoside triphosphate hydrolases"/>
    <property type="match status" value="1"/>
</dbReference>
<dbReference type="InterPro" id="IPR023192">
    <property type="entry name" value="TGS-like_dom_sf"/>
</dbReference>